<gene>
    <name evidence="2" type="ORF">RY831_19385</name>
</gene>
<sequence length="318" mass="36444">MFNYSAEGRMRHANFPSGYTRPYGPIDPVFTRIEPPGEQARRPSTAQPVHSQHAGHIVPPRRRPAVINQAYLQYTKQEKLTKPRPYSPETQRESWNKNRVLLSSKSRQDRDTLIGLMRRDCRDYTAVDSNGRYLVPFDMGMRYEDENNVLRMINHKIRDLEPVDRVAVLGTFIDLHLPHLLHSSSVNHDLQRKAIKMLAELLPATVHSPNHRAHLLASLISQLNSNGISTKRKTDAGIFGTSGRPNSDLAVKLIQNELKAVRRKANKCSPETLHRLARSFDNALRGYDALGGRWSPLHTEQWISTFHSPKLAPWNWKY</sequence>
<dbReference type="Proteomes" id="UP001352263">
    <property type="component" value="Unassembled WGS sequence"/>
</dbReference>
<comment type="caution">
    <text evidence="2">The sequence shown here is derived from an EMBL/GenBank/DDBJ whole genome shotgun (WGS) entry which is preliminary data.</text>
</comment>
<evidence type="ECO:0000313" key="2">
    <source>
        <dbReference type="EMBL" id="MEC4721333.1"/>
    </source>
</evidence>
<keyword evidence="3" id="KW-1185">Reference proteome</keyword>
<evidence type="ECO:0000256" key="1">
    <source>
        <dbReference type="SAM" id="MobiDB-lite"/>
    </source>
</evidence>
<organism evidence="2 3">
    <name type="scientific">Noviherbaspirillum album</name>
    <dbReference type="NCBI Taxonomy" id="3080276"/>
    <lineage>
        <taxon>Bacteria</taxon>
        <taxon>Pseudomonadati</taxon>
        <taxon>Pseudomonadota</taxon>
        <taxon>Betaproteobacteria</taxon>
        <taxon>Burkholderiales</taxon>
        <taxon>Oxalobacteraceae</taxon>
        <taxon>Noviherbaspirillum</taxon>
    </lineage>
</organism>
<accession>A0ABU6JCS7</accession>
<reference evidence="2 3" key="1">
    <citation type="submission" date="2023-10" db="EMBL/GenBank/DDBJ databases">
        <title>Noviherbaspirillum sp. CPCC 100848 genome assembly.</title>
        <authorList>
            <person name="Li X.Y."/>
            <person name="Fang X.M."/>
        </authorList>
    </citation>
    <scope>NUCLEOTIDE SEQUENCE [LARGE SCALE GENOMIC DNA]</scope>
    <source>
        <strain evidence="2 3">CPCC 100848</strain>
    </source>
</reference>
<name>A0ABU6JCS7_9BURK</name>
<dbReference type="EMBL" id="JAWIIV010000017">
    <property type="protein sequence ID" value="MEC4721333.1"/>
    <property type="molecule type" value="Genomic_DNA"/>
</dbReference>
<feature type="region of interest" description="Disordered" evidence="1">
    <location>
        <begin position="33"/>
        <end position="62"/>
    </location>
</feature>
<proteinExistence type="predicted"/>
<evidence type="ECO:0000313" key="3">
    <source>
        <dbReference type="Proteomes" id="UP001352263"/>
    </source>
</evidence>
<protein>
    <submittedName>
        <fullName evidence="2">Uncharacterized protein</fullName>
    </submittedName>
</protein>